<reference evidence="3 4" key="1">
    <citation type="submission" date="2013-11" db="EMBL/GenBank/DDBJ databases">
        <title>Draft genome of the bovine lungworm Dictyocaulus viviparus.</title>
        <authorList>
            <person name="Mitreva M."/>
        </authorList>
    </citation>
    <scope>NUCLEOTIDE SEQUENCE [LARGE SCALE GENOMIC DNA]</scope>
    <source>
        <strain evidence="3 4">HannoverDv2000</strain>
    </source>
</reference>
<evidence type="ECO:0000256" key="2">
    <source>
        <dbReference type="SAM" id="Phobius"/>
    </source>
</evidence>
<feature type="region of interest" description="Disordered" evidence="1">
    <location>
        <begin position="275"/>
        <end position="309"/>
    </location>
</feature>
<dbReference type="EMBL" id="KN716302">
    <property type="protein sequence ID" value="KJH47566.1"/>
    <property type="molecule type" value="Genomic_DNA"/>
</dbReference>
<keyword evidence="2" id="KW-1133">Transmembrane helix</keyword>
<protein>
    <submittedName>
        <fullName evidence="3">Uncharacterized protein</fullName>
    </submittedName>
</protein>
<feature type="compositionally biased region" description="Basic and acidic residues" evidence="1">
    <location>
        <begin position="280"/>
        <end position="289"/>
    </location>
</feature>
<dbReference type="AlphaFoldDB" id="A0A0D8XYY3"/>
<dbReference type="STRING" id="29172.A0A0D8XYY3"/>
<accession>A0A0D8XYY3</accession>
<evidence type="ECO:0000256" key="1">
    <source>
        <dbReference type="SAM" id="MobiDB-lite"/>
    </source>
</evidence>
<keyword evidence="2" id="KW-0472">Membrane</keyword>
<dbReference type="Proteomes" id="UP000053766">
    <property type="component" value="Unassembled WGS sequence"/>
</dbReference>
<keyword evidence="4" id="KW-1185">Reference proteome</keyword>
<gene>
    <name evidence="3" type="ORF">DICVIV_06362</name>
</gene>
<name>A0A0D8XYY3_DICVI</name>
<organism evidence="3 4">
    <name type="scientific">Dictyocaulus viviparus</name>
    <name type="common">Bovine lungworm</name>
    <dbReference type="NCBI Taxonomy" id="29172"/>
    <lineage>
        <taxon>Eukaryota</taxon>
        <taxon>Metazoa</taxon>
        <taxon>Ecdysozoa</taxon>
        <taxon>Nematoda</taxon>
        <taxon>Chromadorea</taxon>
        <taxon>Rhabditida</taxon>
        <taxon>Rhabditina</taxon>
        <taxon>Rhabditomorpha</taxon>
        <taxon>Strongyloidea</taxon>
        <taxon>Metastrongylidae</taxon>
        <taxon>Dictyocaulus</taxon>
    </lineage>
</organism>
<sequence>MVAAYQRLDRRFDDKDPAGGARTWAVLFVFLFLCSGLYTIFSSKELPVDSHSTRNDNGKKAADMRDISSHPPKHHTRSSDDEVHENDISLEALEEDAIDKYTDSRLEDQLFASLRQKVENNYQRIQQSVKDRKDTYLTEEDGNFERPEKKNIQVKERVSKDNNAEAVMIVKLGDFKNEDEAEAEFERKEVDTTQNSDDQGRFLEIEAYESEDEIASKSDAVKERRNKKQKSHTNRFFVTNVAPERECRRKHCPPTYRAEPRLSLLKSKYKGANNLLNRYKQTDSNREYDEHDDDGDSEEESGFEDQLNEQDIGVVSLNKHNYESSIGKGTYKRQSTTNRDDTKNRMLLDRGDSLVEKLLLFLTPFFKTQPDSPRAHFGKGRGYHLRGEFTSNDIDFACAIQEYEYVLRNDKTPNALFRPCSSTHLLIYYCSSVDE</sequence>
<feature type="region of interest" description="Disordered" evidence="1">
    <location>
        <begin position="48"/>
        <end position="85"/>
    </location>
</feature>
<evidence type="ECO:0000313" key="3">
    <source>
        <dbReference type="EMBL" id="KJH47566.1"/>
    </source>
</evidence>
<feature type="compositionally biased region" description="Basic residues" evidence="1">
    <location>
        <begin position="224"/>
        <end position="233"/>
    </location>
</feature>
<feature type="compositionally biased region" description="Basic and acidic residues" evidence="1">
    <location>
        <begin position="48"/>
        <end position="68"/>
    </location>
</feature>
<dbReference type="OrthoDB" id="5867336at2759"/>
<feature type="compositionally biased region" description="Acidic residues" evidence="1">
    <location>
        <begin position="290"/>
        <end position="308"/>
    </location>
</feature>
<feature type="compositionally biased region" description="Basic and acidic residues" evidence="1">
    <location>
        <begin position="214"/>
        <end position="223"/>
    </location>
</feature>
<feature type="transmembrane region" description="Helical" evidence="2">
    <location>
        <begin position="21"/>
        <end position="41"/>
    </location>
</feature>
<evidence type="ECO:0000313" key="4">
    <source>
        <dbReference type="Proteomes" id="UP000053766"/>
    </source>
</evidence>
<proteinExistence type="predicted"/>
<feature type="region of interest" description="Disordered" evidence="1">
    <location>
        <begin position="213"/>
        <end position="235"/>
    </location>
</feature>
<keyword evidence="2" id="KW-0812">Transmembrane</keyword>
<reference evidence="4" key="2">
    <citation type="journal article" date="2016" name="Sci. Rep.">
        <title>Dictyocaulus viviparus genome, variome and transcriptome elucidate lungworm biology and support future intervention.</title>
        <authorList>
            <person name="McNulty S.N."/>
            <person name="Strube C."/>
            <person name="Rosa B.A."/>
            <person name="Martin J.C."/>
            <person name="Tyagi R."/>
            <person name="Choi Y.J."/>
            <person name="Wang Q."/>
            <person name="Hallsworth Pepin K."/>
            <person name="Zhang X."/>
            <person name="Ozersky P."/>
            <person name="Wilson R.K."/>
            <person name="Sternberg P.W."/>
            <person name="Gasser R.B."/>
            <person name="Mitreva M."/>
        </authorList>
    </citation>
    <scope>NUCLEOTIDE SEQUENCE [LARGE SCALE GENOMIC DNA]</scope>
    <source>
        <strain evidence="4">HannoverDv2000</strain>
    </source>
</reference>